<dbReference type="HOGENOM" id="CLU_1046004_0_0_1"/>
<reference evidence="3" key="4">
    <citation type="journal article" date="2015" name="G3 (Bethesda)">
        <title>Genome sequences of three phytopathogenic species of the Magnaporthaceae family of fungi.</title>
        <authorList>
            <person name="Okagaki L.H."/>
            <person name="Nunes C.C."/>
            <person name="Sailsbery J."/>
            <person name="Clay B."/>
            <person name="Brown D."/>
            <person name="John T."/>
            <person name="Oh Y."/>
            <person name="Young N."/>
            <person name="Fitzgerald M."/>
            <person name="Haas B.J."/>
            <person name="Zeng Q."/>
            <person name="Young S."/>
            <person name="Adiconis X."/>
            <person name="Fan L."/>
            <person name="Levin J.Z."/>
            <person name="Mitchell T.K."/>
            <person name="Okubara P.A."/>
            <person name="Farman M.L."/>
            <person name="Kohn L.M."/>
            <person name="Birren B."/>
            <person name="Ma L.-J."/>
            <person name="Dean R.A."/>
        </authorList>
    </citation>
    <scope>NUCLEOTIDE SEQUENCE</scope>
    <source>
        <strain evidence="3">R3-111a-1</strain>
    </source>
</reference>
<proteinExistence type="predicted"/>
<feature type="domain" description="WW" evidence="1">
    <location>
        <begin position="98"/>
        <end position="131"/>
    </location>
</feature>
<sequence length="266" mass="30221">MLDKILAKIVGRADAGPTERDDDPIHPAVGTASIPLPYLYELCYPRFCGTVGFPMYYNHVLDETSWCHPVKLAELQEAGLVYSALSTAPFVPDTFWDEPVSAPWVVKYDRKGQPRYTNTDTDETVERHPKALELGRARGSRESERRPLSCGGGPAEEAWLLQGRLPPWMDKIESFPTGSNATPLYINYRADRWEAHDHVKFFLEEGRYISEERAREMEKTPIGRHKLRYYTVLDADTLAARAAVKLAKQKTKVLDPSRAEIMHCLD</sequence>
<accession>J3NTH4</accession>
<dbReference type="RefSeq" id="XP_009220634.1">
    <property type="nucleotide sequence ID" value="XM_009222370.1"/>
</dbReference>
<dbReference type="Proteomes" id="UP000006039">
    <property type="component" value="Unassembled WGS sequence"/>
</dbReference>
<protein>
    <recommendedName>
        <fullName evidence="1">WW domain-containing protein</fullName>
    </recommendedName>
</protein>
<evidence type="ECO:0000259" key="1">
    <source>
        <dbReference type="PROSITE" id="PS50020"/>
    </source>
</evidence>
<name>J3NTH4_GAET3</name>
<reference evidence="4" key="1">
    <citation type="submission" date="2010-07" db="EMBL/GenBank/DDBJ databases">
        <title>The genome sequence of Gaeumannomyces graminis var. tritici strain R3-111a-1.</title>
        <authorList>
            <consortium name="The Broad Institute Genome Sequencing Platform"/>
            <person name="Ma L.-J."/>
            <person name="Dead R."/>
            <person name="Young S."/>
            <person name="Zeng Q."/>
            <person name="Koehrsen M."/>
            <person name="Alvarado L."/>
            <person name="Berlin A."/>
            <person name="Chapman S.B."/>
            <person name="Chen Z."/>
            <person name="Freedman E."/>
            <person name="Gellesch M."/>
            <person name="Goldberg J."/>
            <person name="Griggs A."/>
            <person name="Gujja S."/>
            <person name="Heilman E.R."/>
            <person name="Heiman D."/>
            <person name="Hepburn T."/>
            <person name="Howarth C."/>
            <person name="Jen D."/>
            <person name="Larson L."/>
            <person name="Mehta T."/>
            <person name="Neiman D."/>
            <person name="Pearson M."/>
            <person name="Roberts A."/>
            <person name="Saif S."/>
            <person name="Shea T."/>
            <person name="Shenoy N."/>
            <person name="Sisk P."/>
            <person name="Stolte C."/>
            <person name="Sykes S."/>
            <person name="Walk T."/>
            <person name="White J."/>
            <person name="Yandava C."/>
            <person name="Haas B."/>
            <person name="Nusbaum C."/>
            <person name="Birren B."/>
        </authorList>
    </citation>
    <scope>NUCLEOTIDE SEQUENCE [LARGE SCALE GENOMIC DNA]</scope>
    <source>
        <strain evidence="4">R3-111a-1</strain>
    </source>
</reference>
<evidence type="ECO:0000313" key="2">
    <source>
        <dbReference type="EMBL" id="EJT79489.1"/>
    </source>
</evidence>
<gene>
    <name evidence="3" type="primary">20345031</name>
    <name evidence="2" type="ORF">GGTG_04573</name>
</gene>
<evidence type="ECO:0000313" key="3">
    <source>
        <dbReference type="EnsemblFungi" id="EJT79489"/>
    </source>
</evidence>
<reference evidence="3" key="5">
    <citation type="submission" date="2018-04" db="UniProtKB">
        <authorList>
            <consortium name="EnsemblFungi"/>
        </authorList>
    </citation>
    <scope>IDENTIFICATION</scope>
    <source>
        <strain evidence="3">R3-111a-1</strain>
    </source>
</reference>
<reference evidence="2" key="3">
    <citation type="submission" date="2010-09" db="EMBL/GenBank/DDBJ databases">
        <title>Annotation of Gaeumannomyces graminis var. tritici R3-111a-1.</title>
        <authorList>
            <consortium name="The Broad Institute Genome Sequencing Platform"/>
            <person name="Ma L.-J."/>
            <person name="Dead R."/>
            <person name="Young S.K."/>
            <person name="Zeng Q."/>
            <person name="Gargeya S."/>
            <person name="Fitzgerald M."/>
            <person name="Haas B."/>
            <person name="Abouelleil A."/>
            <person name="Alvarado L."/>
            <person name="Arachchi H.M."/>
            <person name="Berlin A."/>
            <person name="Brown A."/>
            <person name="Chapman S.B."/>
            <person name="Chen Z."/>
            <person name="Dunbar C."/>
            <person name="Freedman E."/>
            <person name="Gearin G."/>
            <person name="Gellesch M."/>
            <person name="Goldberg J."/>
            <person name="Griggs A."/>
            <person name="Gujja S."/>
            <person name="Heiman D."/>
            <person name="Howarth C."/>
            <person name="Larson L."/>
            <person name="Lui A."/>
            <person name="MacDonald P.J.P."/>
            <person name="Mehta T."/>
            <person name="Montmayeur A."/>
            <person name="Murphy C."/>
            <person name="Neiman D."/>
            <person name="Pearson M."/>
            <person name="Priest M."/>
            <person name="Roberts A."/>
            <person name="Saif S."/>
            <person name="Shea T."/>
            <person name="Shenoy N."/>
            <person name="Sisk P."/>
            <person name="Stolte C."/>
            <person name="Sykes S."/>
            <person name="Yandava C."/>
            <person name="Wortman J."/>
            <person name="Nusbaum C."/>
            <person name="Birren B."/>
        </authorList>
    </citation>
    <scope>NUCLEOTIDE SEQUENCE</scope>
    <source>
        <strain evidence="2">R3-111a-1</strain>
    </source>
</reference>
<organism evidence="2">
    <name type="scientific">Gaeumannomyces tritici (strain R3-111a-1)</name>
    <name type="common">Wheat and barley take-all root rot fungus</name>
    <name type="synonym">Gaeumannomyces graminis var. tritici</name>
    <dbReference type="NCBI Taxonomy" id="644352"/>
    <lineage>
        <taxon>Eukaryota</taxon>
        <taxon>Fungi</taxon>
        <taxon>Dikarya</taxon>
        <taxon>Ascomycota</taxon>
        <taxon>Pezizomycotina</taxon>
        <taxon>Sordariomycetes</taxon>
        <taxon>Sordariomycetidae</taxon>
        <taxon>Magnaporthales</taxon>
        <taxon>Magnaporthaceae</taxon>
        <taxon>Gaeumannomyces</taxon>
    </lineage>
</organism>
<dbReference type="EMBL" id="GL385396">
    <property type="protein sequence ID" value="EJT79489.1"/>
    <property type="molecule type" value="Genomic_DNA"/>
</dbReference>
<dbReference type="PROSITE" id="PS50020">
    <property type="entry name" value="WW_DOMAIN_2"/>
    <property type="match status" value="1"/>
</dbReference>
<dbReference type="EnsemblFungi" id="EJT79489">
    <property type="protein sequence ID" value="EJT79489"/>
    <property type="gene ID" value="GGTG_04573"/>
</dbReference>
<dbReference type="AlphaFoldDB" id="J3NTH4"/>
<reference evidence="2" key="2">
    <citation type="submission" date="2010-07" db="EMBL/GenBank/DDBJ databases">
        <authorList>
            <consortium name="The Broad Institute Genome Sequencing Platform"/>
            <consortium name="Broad Institute Genome Sequencing Center for Infectious Disease"/>
            <person name="Ma L.-J."/>
            <person name="Dead R."/>
            <person name="Young S."/>
            <person name="Zeng Q."/>
            <person name="Koehrsen M."/>
            <person name="Alvarado L."/>
            <person name="Berlin A."/>
            <person name="Chapman S.B."/>
            <person name="Chen Z."/>
            <person name="Freedman E."/>
            <person name="Gellesch M."/>
            <person name="Goldberg J."/>
            <person name="Griggs A."/>
            <person name="Gujja S."/>
            <person name="Heilman E.R."/>
            <person name="Heiman D."/>
            <person name="Hepburn T."/>
            <person name="Howarth C."/>
            <person name="Jen D."/>
            <person name="Larson L."/>
            <person name="Mehta T."/>
            <person name="Neiman D."/>
            <person name="Pearson M."/>
            <person name="Roberts A."/>
            <person name="Saif S."/>
            <person name="Shea T."/>
            <person name="Shenoy N."/>
            <person name="Sisk P."/>
            <person name="Stolte C."/>
            <person name="Sykes S."/>
            <person name="Walk T."/>
            <person name="White J."/>
            <person name="Yandava C."/>
            <person name="Haas B."/>
            <person name="Nusbaum C."/>
            <person name="Birren B."/>
        </authorList>
    </citation>
    <scope>NUCLEOTIDE SEQUENCE</scope>
    <source>
        <strain evidence="2">R3-111a-1</strain>
    </source>
</reference>
<dbReference type="VEuPathDB" id="FungiDB:GGTG_04573"/>
<keyword evidence="4" id="KW-1185">Reference proteome</keyword>
<evidence type="ECO:0000313" key="4">
    <source>
        <dbReference type="Proteomes" id="UP000006039"/>
    </source>
</evidence>
<dbReference type="GeneID" id="20345031"/>
<dbReference type="InterPro" id="IPR001202">
    <property type="entry name" value="WW_dom"/>
</dbReference>